<dbReference type="AlphaFoldDB" id="A0A3E5AV19"/>
<name>A0A3E5AV19_9BACE</name>
<sequence length="110" mass="12860">MKNENIILLREFIESQGIMCESHLRETTLLERDLRITGNDAVEFILAFGKKFNVDVSKFRLDEYFEAEGVLGPFFPFFYKYINSPSKKRLTIKTLLDAMESHVLNPDCMM</sequence>
<gene>
    <name evidence="1" type="ORF">DXB65_24200</name>
</gene>
<comment type="caution">
    <text evidence="1">The sequence shown here is derived from an EMBL/GenBank/DDBJ whole genome shotgun (WGS) entry which is preliminary data.</text>
</comment>
<evidence type="ECO:0000313" key="2">
    <source>
        <dbReference type="Proteomes" id="UP000260983"/>
    </source>
</evidence>
<dbReference type="Pfam" id="PF07377">
    <property type="entry name" value="DUF1493"/>
    <property type="match status" value="1"/>
</dbReference>
<organism evidence="1 2">
    <name type="scientific">Bacteroides oleiciplenus</name>
    <dbReference type="NCBI Taxonomy" id="626931"/>
    <lineage>
        <taxon>Bacteria</taxon>
        <taxon>Pseudomonadati</taxon>
        <taxon>Bacteroidota</taxon>
        <taxon>Bacteroidia</taxon>
        <taxon>Bacteroidales</taxon>
        <taxon>Bacteroidaceae</taxon>
        <taxon>Bacteroides</taxon>
    </lineage>
</organism>
<reference evidence="1 2" key="1">
    <citation type="submission" date="2018-08" db="EMBL/GenBank/DDBJ databases">
        <title>A genome reference for cultivated species of the human gut microbiota.</title>
        <authorList>
            <person name="Zou Y."/>
            <person name="Xue W."/>
            <person name="Luo G."/>
        </authorList>
    </citation>
    <scope>NUCLEOTIDE SEQUENCE [LARGE SCALE GENOMIC DNA]</scope>
    <source>
        <strain evidence="1 2">OM05-15BH</strain>
    </source>
</reference>
<dbReference type="InterPro" id="IPR010862">
    <property type="entry name" value="DUF1493"/>
</dbReference>
<dbReference type="RefSeq" id="WP_117725833.1">
    <property type="nucleotide sequence ID" value="NZ_QSUL01000049.1"/>
</dbReference>
<accession>A0A3E5AV19</accession>
<dbReference type="EMBL" id="QSUL01000049">
    <property type="protein sequence ID" value="RGN29163.1"/>
    <property type="molecule type" value="Genomic_DNA"/>
</dbReference>
<proteinExistence type="predicted"/>
<dbReference type="Proteomes" id="UP000260983">
    <property type="component" value="Unassembled WGS sequence"/>
</dbReference>
<evidence type="ECO:0000313" key="1">
    <source>
        <dbReference type="EMBL" id="RGN29163.1"/>
    </source>
</evidence>
<protein>
    <submittedName>
        <fullName evidence="1">DUF1493 family protein</fullName>
    </submittedName>
</protein>